<accession>A0A6A2X3U5</accession>
<protein>
    <submittedName>
        <fullName evidence="3">Uncharacterized protein</fullName>
    </submittedName>
</protein>
<feature type="transmembrane region" description="Helical" evidence="2">
    <location>
        <begin position="163"/>
        <end position="187"/>
    </location>
</feature>
<evidence type="ECO:0000313" key="3">
    <source>
        <dbReference type="EMBL" id="KAE8669378.1"/>
    </source>
</evidence>
<feature type="repeat" description="ANK" evidence="1">
    <location>
        <begin position="88"/>
        <end position="108"/>
    </location>
</feature>
<dbReference type="Pfam" id="PF00023">
    <property type="entry name" value="Ank"/>
    <property type="match status" value="1"/>
</dbReference>
<keyword evidence="4" id="KW-1185">Reference proteome</keyword>
<gene>
    <name evidence="3" type="ORF">F3Y22_tig00112249pilonHSYRG00389</name>
</gene>
<organism evidence="3 4">
    <name type="scientific">Hibiscus syriacus</name>
    <name type="common">Rose of Sharon</name>
    <dbReference type="NCBI Taxonomy" id="106335"/>
    <lineage>
        <taxon>Eukaryota</taxon>
        <taxon>Viridiplantae</taxon>
        <taxon>Streptophyta</taxon>
        <taxon>Embryophyta</taxon>
        <taxon>Tracheophyta</taxon>
        <taxon>Spermatophyta</taxon>
        <taxon>Magnoliopsida</taxon>
        <taxon>eudicotyledons</taxon>
        <taxon>Gunneridae</taxon>
        <taxon>Pentapetalae</taxon>
        <taxon>rosids</taxon>
        <taxon>malvids</taxon>
        <taxon>Malvales</taxon>
        <taxon>Malvaceae</taxon>
        <taxon>Malvoideae</taxon>
        <taxon>Hibiscus</taxon>
    </lineage>
</organism>
<keyword evidence="2" id="KW-0812">Transmembrane</keyword>
<name>A0A6A2X3U5_HIBSY</name>
<evidence type="ECO:0000313" key="4">
    <source>
        <dbReference type="Proteomes" id="UP000436088"/>
    </source>
</evidence>
<dbReference type="Gene3D" id="1.25.40.20">
    <property type="entry name" value="Ankyrin repeat-containing domain"/>
    <property type="match status" value="1"/>
</dbReference>
<dbReference type="PROSITE" id="PS50297">
    <property type="entry name" value="ANK_REP_REGION"/>
    <property type="match status" value="1"/>
</dbReference>
<dbReference type="EMBL" id="VEPZ02001530">
    <property type="protein sequence ID" value="KAE8669378.1"/>
    <property type="molecule type" value="Genomic_DNA"/>
</dbReference>
<feature type="transmembrane region" description="Helical" evidence="2">
    <location>
        <begin position="193"/>
        <end position="211"/>
    </location>
</feature>
<comment type="caution">
    <text evidence="3">The sequence shown here is derived from an EMBL/GenBank/DDBJ whole genome shotgun (WGS) entry which is preliminary data.</text>
</comment>
<dbReference type="PROSITE" id="PS50088">
    <property type="entry name" value="ANK_REPEAT"/>
    <property type="match status" value="2"/>
</dbReference>
<feature type="repeat" description="ANK" evidence="1">
    <location>
        <begin position="8"/>
        <end position="46"/>
    </location>
</feature>
<dbReference type="SMART" id="SM00248">
    <property type="entry name" value="ANK"/>
    <property type="match status" value="3"/>
</dbReference>
<evidence type="ECO:0000256" key="1">
    <source>
        <dbReference type="PROSITE-ProRule" id="PRU00023"/>
    </source>
</evidence>
<dbReference type="Pfam" id="PF12796">
    <property type="entry name" value="Ank_2"/>
    <property type="match status" value="1"/>
</dbReference>
<dbReference type="PANTHER" id="PTHR24121">
    <property type="entry name" value="NO MECHANORECEPTOR POTENTIAL C, ISOFORM D-RELATED"/>
    <property type="match status" value="1"/>
</dbReference>
<keyword evidence="1" id="KW-0040">ANK repeat</keyword>
<dbReference type="PANTHER" id="PTHR24121:SF23">
    <property type="entry name" value="NO MECHANORECEPTOR POTENTIAL C, ISOFORM H"/>
    <property type="match status" value="1"/>
</dbReference>
<sequence length="224" mass="24550">MVGLTDNEGDTALHIAVRYGHVDVERNHILVAIILDKSVVADHIHRGPCGRTALHAAALAAATYPLGSRTTEVILRKGKNLVKARDENGRTPLHYAAHFGRPRMVEVLAASRESDSDMVLIFNDDRVTVRLENLDSKKELSTSTICPTVTGARRVYKLSAFNLMIMLGLLAEAALVVAFVTGLYAVLNPALTLAIATCIIILCFFIAFFFFKPNDYVVCHCITK</sequence>
<proteinExistence type="predicted"/>
<dbReference type="SUPFAM" id="SSF48403">
    <property type="entry name" value="Ankyrin repeat"/>
    <property type="match status" value="1"/>
</dbReference>
<keyword evidence="2" id="KW-0472">Membrane</keyword>
<reference evidence="3" key="1">
    <citation type="submission" date="2019-09" db="EMBL/GenBank/DDBJ databases">
        <title>Draft genome information of white flower Hibiscus syriacus.</title>
        <authorList>
            <person name="Kim Y.-M."/>
        </authorList>
    </citation>
    <scope>NUCLEOTIDE SEQUENCE [LARGE SCALE GENOMIC DNA]</scope>
    <source>
        <strain evidence="3">YM2019G1</strain>
    </source>
</reference>
<dbReference type="AlphaFoldDB" id="A0A6A2X3U5"/>
<dbReference type="InterPro" id="IPR002110">
    <property type="entry name" value="Ankyrin_rpt"/>
</dbReference>
<evidence type="ECO:0000256" key="2">
    <source>
        <dbReference type="SAM" id="Phobius"/>
    </source>
</evidence>
<dbReference type="Proteomes" id="UP000436088">
    <property type="component" value="Unassembled WGS sequence"/>
</dbReference>
<keyword evidence="2" id="KW-1133">Transmembrane helix</keyword>
<dbReference type="InterPro" id="IPR036770">
    <property type="entry name" value="Ankyrin_rpt-contain_sf"/>
</dbReference>